<dbReference type="Gene3D" id="3.30.590.10">
    <property type="entry name" value="Glutamine synthetase/guanido kinase, catalytic domain"/>
    <property type="match status" value="1"/>
</dbReference>
<gene>
    <name evidence="6" type="primary">glnA</name>
    <name evidence="6" type="ORF">NCTC13150_01688</name>
</gene>
<dbReference type="PROSITE" id="PS51987">
    <property type="entry name" value="GS_CATALYTIC"/>
    <property type="match status" value="1"/>
</dbReference>
<dbReference type="Pfam" id="PF18318">
    <property type="entry name" value="Gln-synt_C-ter"/>
    <property type="match status" value="1"/>
</dbReference>
<evidence type="ECO:0000313" key="7">
    <source>
        <dbReference type="Proteomes" id="UP000377798"/>
    </source>
</evidence>
<comment type="caution">
    <text evidence="6">The sequence shown here is derived from an EMBL/GenBank/DDBJ whole genome shotgun (WGS) entry which is preliminary data.</text>
</comment>
<name>A0A8H2M8E2_9FIRM</name>
<evidence type="ECO:0000256" key="2">
    <source>
        <dbReference type="RuleBase" id="RU000384"/>
    </source>
</evidence>
<feature type="domain" description="GS catalytic" evidence="5">
    <location>
        <begin position="157"/>
        <end position="588"/>
    </location>
</feature>
<sequence>MIENSLHDFAKMTFNKQKMKERLPYPIYLKWKNAIRNQQDLDRETADAIAHAMKAWATENGATHYAHWFFPLNGATAKKHESFMDRTDDLEPMIRFSGKELIKGEPDASSFPSGGMRSTFEARGYTYWDCTANSFIIDNILYIPSIFVSYRGEKLDKRGPLLESMNLVGHYGAEIANLFARDEKTYRVRPKVGLEQEFFLVDEKLAKKRPDIINCDCTLLGAEPAKGQDLDDHYFGSIPKRVMDFYADLNTELYKLGVYAKTEHNEAAPCQFEIAVLFENSNVTIDNNHLCMSLLRKIAKKHGLKCILHEKPFKGVNGSGKHNNYSLATNYGLNCFDPGDNPQENLLFLVFLTAMIVSADKYATLLRVASSSPSNDARLGAQEAPPAIISIFLGEDLEEVLRSIEEGDFKPKVDVRDIKINNLAYVPRDLSDRNRTSPFAFTGNKFEFRMLGSSLSAADVNIVLNTAMADTLEGYVDRLKGLKGQDLKKETYQLIREELKNHQRILYSGDNYSDQWKQEAQRRGLPCYGTFHEAVKALKGDKSIELFVKHKIFTKEELYALYEVCMEEVVKVHGLEARTLLSILQKDVIPSVIKEINLASQAAKLVESQALTSHLEKLTAGLDRLYQEKEALKAKLDTCKKLASIDEKADYLQGEVVEELKKIREISDGLEEEISRENWSLPSYEDLFNSVM</sequence>
<dbReference type="InterPro" id="IPR008147">
    <property type="entry name" value="Gln_synt_N"/>
</dbReference>
<dbReference type="Gene3D" id="1.20.120.1560">
    <property type="match status" value="1"/>
</dbReference>
<dbReference type="PROSITE" id="PS00181">
    <property type="entry name" value="GLNA_ATP"/>
    <property type="match status" value="1"/>
</dbReference>
<evidence type="ECO:0000313" key="6">
    <source>
        <dbReference type="EMBL" id="VFB17103.1"/>
    </source>
</evidence>
<evidence type="ECO:0000259" key="4">
    <source>
        <dbReference type="PROSITE" id="PS51986"/>
    </source>
</evidence>
<protein>
    <submittedName>
        <fullName evidence="6">Glutamine synthetase</fullName>
        <ecNumber evidence="6">6.3.1.2</ecNumber>
    </submittedName>
</protein>
<dbReference type="Pfam" id="PF00120">
    <property type="entry name" value="Gln-synt_C"/>
    <property type="match status" value="1"/>
</dbReference>
<keyword evidence="6" id="KW-0436">Ligase</keyword>
<proteinExistence type="inferred from homology"/>
<organism evidence="6 7">
    <name type="scientific">Urinicoccus massiliensis</name>
    <dbReference type="NCBI Taxonomy" id="1723382"/>
    <lineage>
        <taxon>Bacteria</taxon>
        <taxon>Bacillati</taxon>
        <taxon>Bacillota</taxon>
        <taxon>Tissierellia</taxon>
        <taxon>Tissierellales</taxon>
        <taxon>Peptoniphilaceae</taxon>
        <taxon>Urinicoccus</taxon>
    </lineage>
</organism>
<feature type="domain" description="GS beta-grasp" evidence="4">
    <location>
        <begin position="63"/>
        <end position="152"/>
    </location>
</feature>
<feature type="coiled-coil region" evidence="3">
    <location>
        <begin position="615"/>
        <end position="642"/>
    </location>
</feature>
<evidence type="ECO:0000256" key="1">
    <source>
        <dbReference type="PROSITE-ProRule" id="PRU01330"/>
    </source>
</evidence>
<dbReference type="Pfam" id="PF12437">
    <property type="entry name" value="GSIII_N"/>
    <property type="match status" value="1"/>
</dbReference>
<dbReference type="SMART" id="SM01230">
    <property type="entry name" value="Gln-synt_C"/>
    <property type="match status" value="1"/>
</dbReference>
<accession>A0A8H2M8E2</accession>
<dbReference type="AlphaFoldDB" id="A0A8H2M8E2"/>
<dbReference type="PANTHER" id="PTHR42974:SF1">
    <property type="entry name" value="TYPE-3 GLUTAMINE SYNTHETASE"/>
    <property type="match status" value="1"/>
</dbReference>
<dbReference type="EMBL" id="CAACYI010000001">
    <property type="protein sequence ID" value="VFB17103.1"/>
    <property type="molecule type" value="Genomic_DNA"/>
</dbReference>
<dbReference type="PANTHER" id="PTHR42974">
    <property type="entry name" value="GLUTAMINE SYNTHETASE"/>
    <property type="match status" value="1"/>
</dbReference>
<dbReference type="Proteomes" id="UP000377798">
    <property type="component" value="Unassembled WGS sequence"/>
</dbReference>
<reference evidence="6 7" key="1">
    <citation type="submission" date="2019-02" db="EMBL/GenBank/DDBJ databases">
        <authorList>
            <consortium name="Pathogen Informatics"/>
        </authorList>
    </citation>
    <scope>NUCLEOTIDE SEQUENCE [LARGE SCALE GENOMIC DNA]</scope>
    <source>
        <strain evidence="6 7">3012STDY7089603</strain>
    </source>
</reference>
<dbReference type="PROSITE" id="PS51986">
    <property type="entry name" value="GS_BETA_GRASP"/>
    <property type="match status" value="1"/>
</dbReference>
<dbReference type="GO" id="GO:0004356">
    <property type="term" value="F:glutamine synthetase activity"/>
    <property type="evidence" value="ECO:0007669"/>
    <property type="project" value="UniProtKB-EC"/>
</dbReference>
<dbReference type="InterPro" id="IPR040577">
    <property type="entry name" value="Gln-synt_C"/>
</dbReference>
<evidence type="ECO:0000256" key="3">
    <source>
        <dbReference type="SAM" id="Coils"/>
    </source>
</evidence>
<dbReference type="InterPro" id="IPR027303">
    <property type="entry name" value="Gln_synth_gly_rich_site"/>
</dbReference>
<evidence type="ECO:0000259" key="5">
    <source>
        <dbReference type="PROSITE" id="PS51987"/>
    </source>
</evidence>
<keyword evidence="7" id="KW-1185">Reference proteome</keyword>
<dbReference type="EC" id="6.3.1.2" evidence="6"/>
<dbReference type="GO" id="GO:0006542">
    <property type="term" value="P:glutamine biosynthetic process"/>
    <property type="evidence" value="ECO:0007669"/>
    <property type="project" value="InterPro"/>
</dbReference>
<dbReference type="SUPFAM" id="SSF55931">
    <property type="entry name" value="Glutamine synthetase/guanido kinase"/>
    <property type="match status" value="1"/>
</dbReference>
<dbReference type="InterPro" id="IPR008146">
    <property type="entry name" value="Gln_synth_cat_dom"/>
</dbReference>
<dbReference type="RefSeq" id="WP_131749729.1">
    <property type="nucleotide sequence ID" value="NZ_CAACYI010000001.1"/>
</dbReference>
<comment type="similarity">
    <text evidence="1 2">Belongs to the glutamine synthetase family.</text>
</comment>
<keyword evidence="3" id="KW-0175">Coiled coil</keyword>
<dbReference type="InterPro" id="IPR022147">
    <property type="entry name" value="GSIII_N"/>
</dbReference>
<dbReference type="InterPro" id="IPR052725">
    <property type="entry name" value="GS_Type-3"/>
</dbReference>
<dbReference type="InterPro" id="IPR014746">
    <property type="entry name" value="Gln_synth/guanido_kin_cat_dom"/>
</dbReference>